<dbReference type="SUPFAM" id="SSF53335">
    <property type="entry name" value="S-adenosyl-L-methionine-dependent methyltransferases"/>
    <property type="match status" value="1"/>
</dbReference>
<gene>
    <name evidence="3" type="ORF">J1902_01525</name>
</gene>
<dbReference type="GO" id="GO:0008168">
    <property type="term" value="F:methyltransferase activity"/>
    <property type="evidence" value="ECO:0007669"/>
    <property type="project" value="UniProtKB-KW"/>
</dbReference>
<dbReference type="Pfam" id="PF13649">
    <property type="entry name" value="Methyltransf_25"/>
    <property type="match status" value="1"/>
</dbReference>
<organism evidence="3 4">
    <name type="scientific">Arthrobacter cavernae</name>
    <dbReference type="NCBI Taxonomy" id="2817681"/>
    <lineage>
        <taxon>Bacteria</taxon>
        <taxon>Bacillati</taxon>
        <taxon>Actinomycetota</taxon>
        <taxon>Actinomycetes</taxon>
        <taxon>Micrococcales</taxon>
        <taxon>Micrococcaceae</taxon>
        <taxon>Arthrobacter</taxon>
    </lineage>
</organism>
<evidence type="ECO:0000313" key="3">
    <source>
        <dbReference type="EMBL" id="MBO1266672.1"/>
    </source>
</evidence>
<proteinExistence type="predicted"/>
<name>A0A939H9B4_9MICC</name>
<feature type="domain" description="Methyltransferase" evidence="2">
    <location>
        <begin position="47"/>
        <end position="136"/>
    </location>
</feature>
<dbReference type="EMBL" id="JAFNLL010000002">
    <property type="protein sequence ID" value="MBO1266672.1"/>
    <property type="molecule type" value="Genomic_DNA"/>
</dbReference>
<dbReference type="PANTHER" id="PTHR43861">
    <property type="entry name" value="TRANS-ACONITATE 2-METHYLTRANSFERASE-RELATED"/>
    <property type="match status" value="1"/>
</dbReference>
<keyword evidence="4" id="KW-1185">Reference proteome</keyword>
<accession>A0A939H9B4</accession>
<dbReference type="InterPro" id="IPR041698">
    <property type="entry name" value="Methyltransf_25"/>
</dbReference>
<dbReference type="GO" id="GO:0032259">
    <property type="term" value="P:methylation"/>
    <property type="evidence" value="ECO:0007669"/>
    <property type="project" value="UniProtKB-KW"/>
</dbReference>
<evidence type="ECO:0000313" key="4">
    <source>
        <dbReference type="Proteomes" id="UP000664164"/>
    </source>
</evidence>
<dbReference type="CDD" id="cd02440">
    <property type="entry name" value="AdoMet_MTases"/>
    <property type="match status" value="1"/>
</dbReference>
<sequence length="201" mass="22047">MSAENVRTAYAAKAHEYSTRFGSIDDVHAADQELVREWAQNLKGTAIDAGCGPGQWTNFIQSLGVSVEGVDLVPEFVDVARGLYPGVAFRVGYLEKLEVPGRSVAGILAWYSVIHTPPYEIHRVLAEFARCIAPGGSLLLGFFEGHAIEAFPHAVTPAYQWPVDEMTRLLSNTGFTVVEKHTRVDPGTRTHAAIIAHRIEY</sequence>
<reference evidence="3" key="1">
    <citation type="submission" date="2021-03" db="EMBL/GenBank/DDBJ databases">
        <title>A new species, PO-11, isolated from a karst cave deposit.</title>
        <authorList>
            <person name="Zhaoxiaoyong W."/>
        </authorList>
    </citation>
    <scope>NUCLEOTIDE SEQUENCE</scope>
    <source>
        <strain evidence="3">PO-11</strain>
    </source>
</reference>
<dbReference type="AlphaFoldDB" id="A0A939H9B4"/>
<dbReference type="Gene3D" id="3.40.50.150">
    <property type="entry name" value="Vaccinia Virus protein VP39"/>
    <property type="match status" value="1"/>
</dbReference>
<keyword evidence="3" id="KW-0489">Methyltransferase</keyword>
<evidence type="ECO:0000259" key="2">
    <source>
        <dbReference type="Pfam" id="PF13649"/>
    </source>
</evidence>
<comment type="caution">
    <text evidence="3">The sequence shown here is derived from an EMBL/GenBank/DDBJ whole genome shotgun (WGS) entry which is preliminary data.</text>
</comment>
<protein>
    <submittedName>
        <fullName evidence="3">Class I SAM-dependent methyltransferase</fullName>
    </submittedName>
</protein>
<evidence type="ECO:0000256" key="1">
    <source>
        <dbReference type="ARBA" id="ARBA00022679"/>
    </source>
</evidence>
<dbReference type="RefSeq" id="WP_207614444.1">
    <property type="nucleotide sequence ID" value="NZ_JAFNLL010000002.1"/>
</dbReference>
<dbReference type="InterPro" id="IPR029063">
    <property type="entry name" value="SAM-dependent_MTases_sf"/>
</dbReference>
<dbReference type="Proteomes" id="UP000664164">
    <property type="component" value="Unassembled WGS sequence"/>
</dbReference>
<keyword evidence="1" id="KW-0808">Transferase</keyword>